<evidence type="ECO:0000313" key="5">
    <source>
        <dbReference type="EMBL" id="QFT25950.1"/>
    </source>
</evidence>
<evidence type="ECO:0000256" key="4">
    <source>
        <dbReference type="PIRSR" id="PIRSR006278-2"/>
    </source>
</evidence>
<feature type="modified residue" description="N6-(pyridoxal phosphate)lysine" evidence="4">
    <location>
        <position position="34"/>
    </location>
</feature>
<reference evidence="5 6" key="1">
    <citation type="submission" date="2019-10" db="EMBL/GenBank/DDBJ databases">
        <title>Complete genome sequence of Vibrio sp. strain THAF100, isolated from non-filtered water from the water column of tank 6 of a marine aquarium containing stony-coral fragments. Water maintained at 26 degree C.</title>
        <authorList>
            <person name="Ruckert C."/>
            <person name="Franco A."/>
            <person name="Kalinowski J."/>
            <person name="Glaeser S."/>
        </authorList>
    </citation>
    <scope>NUCLEOTIDE SEQUENCE [LARGE SCALE GENOMIC DNA]</scope>
    <source>
        <strain evidence="5 6">THAF100</strain>
    </source>
</reference>
<keyword evidence="3 4" id="KW-0663">Pyridoxal phosphate</keyword>
<organism evidence="5 6">
    <name type="scientific">Vibrio aquimaris</name>
    <dbReference type="NCBI Taxonomy" id="2587862"/>
    <lineage>
        <taxon>Bacteria</taxon>
        <taxon>Pseudomonadati</taxon>
        <taxon>Pseudomonadota</taxon>
        <taxon>Gammaproteobacteria</taxon>
        <taxon>Vibrionales</taxon>
        <taxon>Vibrionaceae</taxon>
        <taxon>Vibrio</taxon>
    </lineage>
</organism>
<dbReference type="EMBL" id="CP045350">
    <property type="protein sequence ID" value="QFT25950.1"/>
    <property type="molecule type" value="Genomic_DNA"/>
</dbReference>
<proteinExistence type="inferred from homology"/>
<sequence length="297" mass="33958">MKLNNSPITQHKFEGIEFFLKRDDMLHPQFSGNKARKFMYLLQSEQPQIKTLISYGSPQANSLYSLAALCKLKGWKLEYYVDRIPDWLRDKPIGNYGGALKLRAKVIAVHDTSFHPVDFIQTVRCPDSSCLVVAEGGREQDAQHGIKGLADEIVSWSQSQKSMDFVVALPSGTGTTSAYLQQFLKPYGIEVITCPCVGGKDYLIDQIQSLNIDSLPQIQQLGNKHHFGKLYHNDYQIWLALLEQTRVEFDLLYDPMMWQCLLNWHPNNSDKTILYIHQGGVLGNESMLPRYQRKFGR</sequence>
<dbReference type="RefSeq" id="WP_152430159.1">
    <property type="nucleotide sequence ID" value="NZ_CBCSDK010000002.1"/>
</dbReference>
<dbReference type="OrthoDB" id="9801249at2"/>
<dbReference type="GO" id="GO:0019148">
    <property type="term" value="F:D-cysteine desulfhydrase activity"/>
    <property type="evidence" value="ECO:0007669"/>
    <property type="project" value="TreeGrafter"/>
</dbReference>
<dbReference type="Gene3D" id="3.40.50.1100">
    <property type="match status" value="2"/>
</dbReference>
<dbReference type="SUPFAM" id="SSF53686">
    <property type="entry name" value="Tryptophan synthase beta subunit-like PLP-dependent enzymes"/>
    <property type="match status" value="1"/>
</dbReference>
<evidence type="ECO:0000313" key="6">
    <source>
        <dbReference type="Proteomes" id="UP000326936"/>
    </source>
</evidence>
<keyword evidence="6" id="KW-1185">Reference proteome</keyword>
<dbReference type="Proteomes" id="UP000326936">
    <property type="component" value="Chromosome"/>
</dbReference>
<dbReference type="PANTHER" id="PTHR43780">
    <property type="entry name" value="1-AMINOCYCLOPROPANE-1-CARBOXYLATE DEAMINASE-RELATED"/>
    <property type="match status" value="1"/>
</dbReference>
<gene>
    <name evidence="5" type="ORF">FIV01_05880</name>
</gene>
<dbReference type="PIRSF" id="PIRSF006278">
    <property type="entry name" value="ACCD_DCysDesulf"/>
    <property type="match status" value="1"/>
</dbReference>
<dbReference type="PANTHER" id="PTHR43780:SF2">
    <property type="entry name" value="1-AMINOCYCLOPROPANE-1-CARBOXYLATE DEAMINASE-RELATED"/>
    <property type="match status" value="1"/>
</dbReference>
<protein>
    <submittedName>
        <fullName evidence="5">D-cysteine desulfhydrase</fullName>
    </submittedName>
</protein>
<evidence type="ECO:0000256" key="1">
    <source>
        <dbReference type="ARBA" id="ARBA00001933"/>
    </source>
</evidence>
<name>A0A5P9CI47_9VIBR</name>
<dbReference type="AlphaFoldDB" id="A0A5P9CI47"/>
<dbReference type="InterPro" id="IPR036052">
    <property type="entry name" value="TrpB-like_PALP_sf"/>
</dbReference>
<comment type="cofactor">
    <cofactor evidence="1">
        <name>pyridoxal 5'-phosphate</name>
        <dbReference type="ChEBI" id="CHEBI:597326"/>
    </cofactor>
</comment>
<comment type="similarity">
    <text evidence="2">Belongs to the ACC deaminase/D-cysteine desulfhydrase family.</text>
</comment>
<accession>A0A5P9CI47</accession>
<dbReference type="KEGG" id="vaq:FIV01_05880"/>
<dbReference type="InterPro" id="IPR027278">
    <property type="entry name" value="ACCD_DCysDesulf"/>
</dbReference>
<evidence type="ECO:0000256" key="2">
    <source>
        <dbReference type="ARBA" id="ARBA00008639"/>
    </source>
</evidence>
<evidence type="ECO:0000256" key="3">
    <source>
        <dbReference type="ARBA" id="ARBA00022898"/>
    </source>
</evidence>